<feature type="compositionally biased region" description="Basic and acidic residues" evidence="1">
    <location>
        <begin position="19"/>
        <end position="33"/>
    </location>
</feature>
<protein>
    <submittedName>
        <fullName evidence="2">Uncharacterized protein</fullName>
    </submittedName>
</protein>
<dbReference type="AlphaFoldDB" id="A0A9J9HG37"/>
<proteinExistence type="predicted"/>
<keyword evidence="3" id="KW-1185">Reference proteome</keyword>
<feature type="compositionally biased region" description="Basic and acidic residues" evidence="1">
    <location>
        <begin position="1"/>
        <end position="10"/>
    </location>
</feature>
<accession>A0A9J9HG37</accession>
<reference evidence="2 3" key="1">
    <citation type="journal article" date="2010" name="J. Bacteriol.">
        <title>Genome sequence of the dioxin-mineralizing bacterium Sphingomonas wittichii RW1.</title>
        <authorList>
            <person name="Miller T.R."/>
            <person name="Delcher A.L."/>
            <person name="Salzberg S.L."/>
            <person name="Saunders E."/>
            <person name="Detter J.C."/>
            <person name="Halden R.U."/>
        </authorList>
    </citation>
    <scope>NUCLEOTIDE SEQUENCE [LARGE SCALE GENOMIC DNA]</scope>
    <source>
        <strain evidence="3">DSM 6014 / CCUG 31198 / JCM 15750 / NBRC 105917 / EY 4224 / RW1</strain>
    </source>
</reference>
<evidence type="ECO:0000313" key="2">
    <source>
        <dbReference type="EMBL" id="ABQ71160.1"/>
    </source>
</evidence>
<dbReference type="Proteomes" id="UP000001989">
    <property type="component" value="Chromosome"/>
</dbReference>
<feature type="region of interest" description="Disordered" evidence="1">
    <location>
        <begin position="1"/>
        <end position="50"/>
    </location>
</feature>
<organism evidence="2 3">
    <name type="scientific">Rhizorhabdus wittichii (strain DSM 6014 / CCUG 31198 / JCM 15750 / NBRC 105917 / EY 4224 / RW1)</name>
    <name type="common">Sphingomonas wittichii</name>
    <dbReference type="NCBI Taxonomy" id="392499"/>
    <lineage>
        <taxon>Bacteria</taxon>
        <taxon>Pseudomonadati</taxon>
        <taxon>Pseudomonadota</taxon>
        <taxon>Alphaproteobacteria</taxon>
        <taxon>Sphingomonadales</taxon>
        <taxon>Sphingomonadaceae</taxon>
        <taxon>Rhizorhabdus</taxon>
    </lineage>
</organism>
<sequence>MVDRTLSSRERHPRLALRPRCDGRSRLRRDAAPRPRAARRHRPAGAGLYRPGARKDGRCAMSDPVKAIARRLHHCCRPFAELLLDHGESEDWRSLLFDGGRHRLDLRLRGDGVQQALDALPAWIAASDFTIAGHLIADMKLVSIERRDDEALVRLEALTVADGVAVSV</sequence>
<evidence type="ECO:0000256" key="1">
    <source>
        <dbReference type="SAM" id="MobiDB-lite"/>
    </source>
</evidence>
<dbReference type="EMBL" id="CP000699">
    <property type="protein sequence ID" value="ABQ71160.1"/>
    <property type="molecule type" value="Genomic_DNA"/>
</dbReference>
<evidence type="ECO:0000313" key="3">
    <source>
        <dbReference type="Proteomes" id="UP000001989"/>
    </source>
</evidence>
<gene>
    <name evidence="2" type="ordered locus">Swit_4823</name>
</gene>
<dbReference type="KEGG" id="swi:Swit_4823"/>
<name>A0A9J9HG37_RHIWR</name>